<dbReference type="GO" id="GO:0050660">
    <property type="term" value="F:flavin adenine dinucleotide binding"/>
    <property type="evidence" value="ECO:0007669"/>
    <property type="project" value="InterPro"/>
</dbReference>
<feature type="binding site" evidence="9">
    <location>
        <begin position="104"/>
        <end position="107"/>
    </location>
    <ligand>
        <name>FAD</name>
        <dbReference type="ChEBI" id="CHEBI:57692"/>
    </ligand>
</feature>
<dbReference type="Gene3D" id="3.30.560.10">
    <property type="entry name" value="Glucose Oxidase, domain 3"/>
    <property type="match status" value="1"/>
</dbReference>
<feature type="domain" description="Glucose-methanol-choline oxidoreductase N-terminal" evidence="11">
    <location>
        <begin position="94"/>
        <end position="117"/>
    </location>
</feature>
<comment type="caution">
    <text evidence="13">The sequence shown here is derived from an EMBL/GenBank/DDBJ whole genome shotgun (WGS) entry which is preliminary data.</text>
</comment>
<dbReference type="Pfam" id="PF00732">
    <property type="entry name" value="GMC_oxred_N"/>
    <property type="match status" value="1"/>
</dbReference>
<evidence type="ECO:0000256" key="7">
    <source>
        <dbReference type="ARBA" id="ARBA00023180"/>
    </source>
</evidence>
<evidence type="ECO:0000256" key="10">
    <source>
        <dbReference type="RuleBase" id="RU003968"/>
    </source>
</evidence>
<evidence type="ECO:0000256" key="9">
    <source>
        <dbReference type="PIRSR" id="PIRSR000137-2"/>
    </source>
</evidence>
<dbReference type="InterPro" id="IPR036188">
    <property type="entry name" value="FAD/NAD-bd_sf"/>
</dbReference>
<feature type="active site" description="Proton acceptor" evidence="8">
    <location>
        <position position="599"/>
    </location>
</feature>
<dbReference type="InterPro" id="IPR007867">
    <property type="entry name" value="GMC_OxRtase_C"/>
</dbReference>
<keyword evidence="7" id="KW-0325">Glycoprotein</keyword>
<evidence type="ECO:0000313" key="14">
    <source>
        <dbReference type="Proteomes" id="UP001222325"/>
    </source>
</evidence>
<name>A0AAD6TQA4_9AGAR</name>
<keyword evidence="14" id="KW-1185">Reference proteome</keyword>
<dbReference type="PANTHER" id="PTHR11552">
    <property type="entry name" value="GLUCOSE-METHANOL-CHOLINE GMC OXIDOREDUCTASE"/>
    <property type="match status" value="1"/>
</dbReference>
<dbReference type="Proteomes" id="UP001222325">
    <property type="component" value="Unassembled WGS sequence"/>
</dbReference>
<keyword evidence="5 9" id="KW-0274">FAD</keyword>
<feature type="binding site" evidence="9">
    <location>
        <position position="252"/>
    </location>
    <ligand>
        <name>FAD</name>
        <dbReference type="ChEBI" id="CHEBI:57692"/>
    </ligand>
</feature>
<dbReference type="GO" id="GO:0016614">
    <property type="term" value="F:oxidoreductase activity, acting on CH-OH group of donors"/>
    <property type="evidence" value="ECO:0007669"/>
    <property type="project" value="InterPro"/>
</dbReference>
<keyword evidence="6" id="KW-0560">Oxidoreductase</keyword>
<evidence type="ECO:0000259" key="11">
    <source>
        <dbReference type="PROSITE" id="PS00623"/>
    </source>
</evidence>
<evidence type="ECO:0000256" key="8">
    <source>
        <dbReference type="PIRSR" id="PIRSR000137-1"/>
    </source>
</evidence>
<accession>A0AAD6TQA4</accession>
<comment type="similarity">
    <text evidence="2 10">Belongs to the GMC oxidoreductase family.</text>
</comment>
<gene>
    <name evidence="13" type="ORF">B0H15DRAFT_956523</name>
</gene>
<dbReference type="PROSITE" id="PS00624">
    <property type="entry name" value="GMC_OXRED_2"/>
    <property type="match status" value="1"/>
</dbReference>
<feature type="domain" description="Glucose-methanol-choline oxidoreductase N-terminal" evidence="12">
    <location>
        <begin position="293"/>
        <end position="307"/>
    </location>
</feature>
<protein>
    <submittedName>
        <fullName evidence="13">Alcohol oxidase</fullName>
    </submittedName>
</protein>
<organism evidence="13 14">
    <name type="scientific">Mycena belliarum</name>
    <dbReference type="NCBI Taxonomy" id="1033014"/>
    <lineage>
        <taxon>Eukaryota</taxon>
        <taxon>Fungi</taxon>
        <taxon>Dikarya</taxon>
        <taxon>Basidiomycota</taxon>
        <taxon>Agaricomycotina</taxon>
        <taxon>Agaricomycetes</taxon>
        <taxon>Agaricomycetidae</taxon>
        <taxon>Agaricales</taxon>
        <taxon>Marasmiineae</taxon>
        <taxon>Mycenaceae</taxon>
        <taxon>Mycena</taxon>
    </lineage>
</organism>
<dbReference type="EMBL" id="JARJCN010000097">
    <property type="protein sequence ID" value="KAJ7075366.1"/>
    <property type="molecule type" value="Genomic_DNA"/>
</dbReference>
<dbReference type="PROSITE" id="PS00623">
    <property type="entry name" value="GMC_OXRED_1"/>
    <property type="match status" value="1"/>
</dbReference>
<dbReference type="InterPro" id="IPR000172">
    <property type="entry name" value="GMC_OxRdtase_N"/>
</dbReference>
<dbReference type="SUPFAM" id="SSF54373">
    <property type="entry name" value="FAD-linked reductases, C-terminal domain"/>
    <property type="match status" value="1"/>
</dbReference>
<evidence type="ECO:0000256" key="4">
    <source>
        <dbReference type="ARBA" id="ARBA00022729"/>
    </source>
</evidence>
<evidence type="ECO:0000256" key="6">
    <source>
        <dbReference type="ARBA" id="ARBA00023002"/>
    </source>
</evidence>
<dbReference type="PANTHER" id="PTHR11552:SF201">
    <property type="entry name" value="GLUCOSE-METHANOL-CHOLINE OXIDOREDUCTASE N-TERMINAL DOMAIN-CONTAINING PROTEIN"/>
    <property type="match status" value="1"/>
</dbReference>
<sequence>MGTPLPSSIEAFVATPFDCIIIGGGTAGLAVAARLSEDPSLQVGILEAGFLHQNDSLIDDPHNIAKNNWNPKYDWMSSTSLQSKVGRPFQIVRGKLVGGSSALNYAVWDRGSREDYDAWKGLSDENGWDWENFQPFLAKVEDASMAPDSQNKVKGRTALADDTPKKFVLGVGGPVKLSHNSLYADTVPAYIKAWNELGQPTNPNPFGGNHRGVFSCLRTIDYESGKRTTATSAYYSPASSRTNLKLLVGAQVTKILFKPELVDGNRIACGVEFTVDNKGYSASASKEIILSAGAIQTPQILELSGIGDPGRLEGLKIQTLVDLPGVGENLIDHTFTHIQYQAKPGILTFDKFRIDLKFAEAEKEIYETSGKGWMAATDSTAAFMSLREIIEEPVFLAKLEAMAIAATEAAPNKLAAEQFSIQLDSLRKGSLSQLEFVLFSRGLINVEKDQSYFVLSSGLQCPFSRGTVHIQSKDPFEQPSIDPRYLTHDFDVFAHLAGYRAIEKLTQTAPLAAIIAKHPPPRSDDEVIQYICGSLASGYHYMGISSSLHYNVPDSSPIGTAAMARRDIGGVVGSNLKVHGTTNLRVADASIIPMPIATHIQSTVYAIGEKAADLIQTQYAKANAK</sequence>
<evidence type="ECO:0000313" key="13">
    <source>
        <dbReference type="EMBL" id="KAJ7075366.1"/>
    </source>
</evidence>
<dbReference type="Pfam" id="PF05199">
    <property type="entry name" value="GMC_oxred_C"/>
    <property type="match status" value="2"/>
</dbReference>
<dbReference type="SUPFAM" id="SSF51905">
    <property type="entry name" value="FAD/NAD(P)-binding domain"/>
    <property type="match status" value="1"/>
</dbReference>
<evidence type="ECO:0000259" key="12">
    <source>
        <dbReference type="PROSITE" id="PS00624"/>
    </source>
</evidence>
<keyword evidence="4" id="KW-0732">Signal</keyword>
<comment type="cofactor">
    <cofactor evidence="1 9">
        <name>FAD</name>
        <dbReference type="ChEBI" id="CHEBI:57692"/>
    </cofactor>
</comment>
<dbReference type="PIRSF" id="PIRSF000137">
    <property type="entry name" value="Alcohol_oxidase"/>
    <property type="match status" value="1"/>
</dbReference>
<keyword evidence="3 10" id="KW-0285">Flavoprotein</keyword>
<dbReference type="AlphaFoldDB" id="A0AAD6TQA4"/>
<dbReference type="InterPro" id="IPR012132">
    <property type="entry name" value="GMC_OxRdtase"/>
</dbReference>
<feature type="active site" description="Proton donor" evidence="8">
    <location>
        <position position="540"/>
    </location>
</feature>
<dbReference type="Gene3D" id="3.50.50.60">
    <property type="entry name" value="FAD/NAD(P)-binding domain"/>
    <property type="match status" value="1"/>
</dbReference>
<evidence type="ECO:0000256" key="1">
    <source>
        <dbReference type="ARBA" id="ARBA00001974"/>
    </source>
</evidence>
<reference evidence="13" key="1">
    <citation type="submission" date="2023-03" db="EMBL/GenBank/DDBJ databases">
        <title>Massive genome expansion in bonnet fungi (Mycena s.s.) driven by repeated elements and novel gene families across ecological guilds.</title>
        <authorList>
            <consortium name="Lawrence Berkeley National Laboratory"/>
            <person name="Harder C.B."/>
            <person name="Miyauchi S."/>
            <person name="Viragh M."/>
            <person name="Kuo A."/>
            <person name="Thoen E."/>
            <person name="Andreopoulos B."/>
            <person name="Lu D."/>
            <person name="Skrede I."/>
            <person name="Drula E."/>
            <person name="Henrissat B."/>
            <person name="Morin E."/>
            <person name="Kohler A."/>
            <person name="Barry K."/>
            <person name="LaButti K."/>
            <person name="Morin E."/>
            <person name="Salamov A."/>
            <person name="Lipzen A."/>
            <person name="Mereny Z."/>
            <person name="Hegedus B."/>
            <person name="Baldrian P."/>
            <person name="Stursova M."/>
            <person name="Weitz H."/>
            <person name="Taylor A."/>
            <person name="Grigoriev I.V."/>
            <person name="Nagy L.G."/>
            <person name="Martin F."/>
            <person name="Kauserud H."/>
        </authorList>
    </citation>
    <scope>NUCLEOTIDE SEQUENCE</scope>
    <source>
        <strain evidence="13">CBHHK173m</strain>
    </source>
</reference>
<proteinExistence type="inferred from homology"/>
<evidence type="ECO:0000256" key="3">
    <source>
        <dbReference type="ARBA" id="ARBA00022630"/>
    </source>
</evidence>
<evidence type="ECO:0000256" key="2">
    <source>
        <dbReference type="ARBA" id="ARBA00010790"/>
    </source>
</evidence>
<evidence type="ECO:0000256" key="5">
    <source>
        <dbReference type="ARBA" id="ARBA00022827"/>
    </source>
</evidence>